<dbReference type="PANTHER" id="PTHR44858:SF1">
    <property type="entry name" value="UDP-N-ACETYLGLUCOSAMINE--PEPTIDE N-ACETYLGLUCOSAMINYLTRANSFERASE SPINDLY-RELATED"/>
    <property type="match status" value="1"/>
</dbReference>
<sequence length="457" mass="49321">MSATPGTPAAMAAARTLFLEGVAHYEAGRAEEAVQRFEAALALAPGRVSVLINLGAARLKLGRREAAIEALDSALAAEPQHADAWLHRGLAAGELGRHEEALASFDRALALDAGSGTAQFYRAMSLSHLRRHAEALDTLDRLLQHQPQRATAWLLQAQTLQMLNRHAEALPAYRRAVAADPQLGAAWSQLGQLLKDLGQRDEARAAFERALAAGDDPATNRYFLAALGHGPAPETAPAHYVRALFDGYADDFEPHLLEVLRYRAHEDVAAAALAAWQAGQPPGMPPDWALDLGCGTGLCGARLKPPARHLEGVDLSQTMIHAARARGVYDTLAHADVVQHLQASARHYDLVVAADTFIYLGDLGPLFAALRPRLRPGSVLAFSVETAEAGPDDSAPDYRLNAQLRYAHSQAYLQRLARLHGLLVVSAEPRVLREEQRQPVRGWIVAMRTDNGASPVN</sequence>
<dbReference type="Gene3D" id="1.25.40.10">
    <property type="entry name" value="Tetratricopeptide repeat domain"/>
    <property type="match status" value="2"/>
</dbReference>
<dbReference type="Pfam" id="PF08242">
    <property type="entry name" value="Methyltransf_12"/>
    <property type="match status" value="1"/>
</dbReference>
<proteinExistence type="predicted"/>
<keyword evidence="2 3" id="KW-0802">TPR repeat</keyword>
<evidence type="ECO:0000313" key="6">
    <source>
        <dbReference type="Proteomes" id="UP001056201"/>
    </source>
</evidence>
<dbReference type="Pfam" id="PF07719">
    <property type="entry name" value="TPR_2"/>
    <property type="match status" value="1"/>
</dbReference>
<dbReference type="InterPro" id="IPR013105">
    <property type="entry name" value="TPR_2"/>
</dbReference>
<dbReference type="RefSeq" id="WP_250194637.1">
    <property type="nucleotide sequence ID" value="NZ_CP097635.1"/>
</dbReference>
<evidence type="ECO:0000313" key="5">
    <source>
        <dbReference type="EMBL" id="URI06374.1"/>
    </source>
</evidence>
<evidence type="ECO:0000259" key="4">
    <source>
        <dbReference type="Pfam" id="PF08242"/>
    </source>
</evidence>
<dbReference type="PANTHER" id="PTHR44858">
    <property type="entry name" value="TETRATRICOPEPTIDE REPEAT PROTEIN 6"/>
    <property type="match status" value="1"/>
</dbReference>
<feature type="domain" description="Methyltransferase type 12" evidence="4">
    <location>
        <begin position="290"/>
        <end position="380"/>
    </location>
</feature>
<feature type="repeat" description="TPR" evidence="3">
    <location>
        <begin position="184"/>
        <end position="217"/>
    </location>
</feature>
<dbReference type="SMART" id="SM00028">
    <property type="entry name" value="TPR"/>
    <property type="match status" value="6"/>
</dbReference>
<evidence type="ECO:0000256" key="1">
    <source>
        <dbReference type="ARBA" id="ARBA00022737"/>
    </source>
</evidence>
<feature type="repeat" description="TPR" evidence="3">
    <location>
        <begin position="48"/>
        <end position="81"/>
    </location>
</feature>
<dbReference type="Gene3D" id="3.40.50.150">
    <property type="entry name" value="Vaccinia Virus protein VP39"/>
    <property type="match status" value="1"/>
</dbReference>
<feature type="repeat" description="TPR" evidence="3">
    <location>
        <begin position="14"/>
        <end position="47"/>
    </location>
</feature>
<dbReference type="CDD" id="cd02440">
    <property type="entry name" value="AdoMet_MTases"/>
    <property type="match status" value="1"/>
</dbReference>
<dbReference type="Proteomes" id="UP001056201">
    <property type="component" value="Chromosome 1"/>
</dbReference>
<feature type="repeat" description="TPR" evidence="3">
    <location>
        <begin position="150"/>
        <end position="183"/>
    </location>
</feature>
<dbReference type="InterPro" id="IPR050498">
    <property type="entry name" value="Ycf3"/>
</dbReference>
<dbReference type="InterPro" id="IPR019734">
    <property type="entry name" value="TPR_rpt"/>
</dbReference>
<dbReference type="SUPFAM" id="SSF48452">
    <property type="entry name" value="TPR-like"/>
    <property type="match status" value="1"/>
</dbReference>
<dbReference type="InterPro" id="IPR011990">
    <property type="entry name" value="TPR-like_helical_dom_sf"/>
</dbReference>
<organism evidence="5 6">
    <name type="scientific">Aquincola tertiaricarbonis</name>
    <dbReference type="NCBI Taxonomy" id="391953"/>
    <lineage>
        <taxon>Bacteria</taxon>
        <taxon>Pseudomonadati</taxon>
        <taxon>Pseudomonadota</taxon>
        <taxon>Betaproteobacteria</taxon>
        <taxon>Burkholderiales</taxon>
        <taxon>Sphaerotilaceae</taxon>
        <taxon>Aquincola</taxon>
    </lineage>
</organism>
<dbReference type="PROSITE" id="PS50005">
    <property type="entry name" value="TPR"/>
    <property type="match status" value="5"/>
</dbReference>
<dbReference type="SUPFAM" id="SSF53335">
    <property type="entry name" value="S-adenosyl-L-methionine-dependent methyltransferases"/>
    <property type="match status" value="1"/>
</dbReference>
<keyword evidence="6" id="KW-1185">Reference proteome</keyword>
<protein>
    <submittedName>
        <fullName evidence="5">Tetratricopeptide repeat protein</fullName>
    </submittedName>
</protein>
<accession>A0ABY4S597</accession>
<reference evidence="5" key="1">
    <citation type="submission" date="2022-05" db="EMBL/GenBank/DDBJ databases">
        <title>An RpoN-dependent PEP-CTERM gene is involved in floc formation of an Aquincola tertiaricarbonis strain.</title>
        <authorList>
            <person name="Qiu D."/>
            <person name="Xia M."/>
        </authorList>
    </citation>
    <scope>NUCLEOTIDE SEQUENCE</scope>
    <source>
        <strain evidence="5">RN12</strain>
    </source>
</reference>
<gene>
    <name evidence="5" type="ORF">MW290_10650</name>
</gene>
<evidence type="ECO:0000256" key="3">
    <source>
        <dbReference type="PROSITE-ProRule" id="PRU00339"/>
    </source>
</evidence>
<dbReference type="Pfam" id="PF13432">
    <property type="entry name" value="TPR_16"/>
    <property type="match status" value="2"/>
</dbReference>
<dbReference type="EMBL" id="CP097635">
    <property type="protein sequence ID" value="URI06374.1"/>
    <property type="molecule type" value="Genomic_DNA"/>
</dbReference>
<dbReference type="InterPro" id="IPR029063">
    <property type="entry name" value="SAM-dependent_MTases_sf"/>
</dbReference>
<name>A0ABY4S597_AQUTE</name>
<dbReference type="InterPro" id="IPR013217">
    <property type="entry name" value="Methyltransf_12"/>
</dbReference>
<evidence type="ECO:0000256" key="2">
    <source>
        <dbReference type="ARBA" id="ARBA00022803"/>
    </source>
</evidence>
<keyword evidence="1" id="KW-0677">Repeat</keyword>
<feature type="repeat" description="TPR" evidence="3">
    <location>
        <begin position="82"/>
        <end position="115"/>
    </location>
</feature>